<dbReference type="AlphaFoldDB" id="A0A137P110"/>
<keyword evidence="1" id="KW-1133">Transmembrane helix</keyword>
<proteinExistence type="predicted"/>
<feature type="transmembrane region" description="Helical" evidence="1">
    <location>
        <begin position="68"/>
        <end position="90"/>
    </location>
</feature>
<name>A0A137P110_CONC2</name>
<dbReference type="Proteomes" id="UP000070444">
    <property type="component" value="Unassembled WGS sequence"/>
</dbReference>
<dbReference type="EMBL" id="KQ964563">
    <property type="protein sequence ID" value="KXN68745.1"/>
    <property type="molecule type" value="Genomic_DNA"/>
</dbReference>
<sequence length="101" mass="11682">MKSTYNTKDKTHKPIKDKLLQDDESVHNKLEAGLCQQLDNKIEYLKHSSYCAHTNCEQQSKESSQNYLFLYLLIPLIAIVSVFFSIYSPLFEALLDNMSYG</sequence>
<reference evidence="2 3" key="1">
    <citation type="journal article" date="2015" name="Genome Biol. Evol.">
        <title>Phylogenomic analyses indicate that early fungi evolved digesting cell walls of algal ancestors of land plants.</title>
        <authorList>
            <person name="Chang Y."/>
            <person name="Wang S."/>
            <person name="Sekimoto S."/>
            <person name="Aerts A.L."/>
            <person name="Choi C."/>
            <person name="Clum A."/>
            <person name="LaButti K.M."/>
            <person name="Lindquist E.A."/>
            <person name="Yee Ngan C."/>
            <person name="Ohm R.A."/>
            <person name="Salamov A.A."/>
            <person name="Grigoriev I.V."/>
            <person name="Spatafora J.W."/>
            <person name="Berbee M.L."/>
        </authorList>
    </citation>
    <scope>NUCLEOTIDE SEQUENCE [LARGE SCALE GENOMIC DNA]</scope>
    <source>
        <strain evidence="2 3">NRRL 28638</strain>
    </source>
</reference>
<evidence type="ECO:0000256" key="1">
    <source>
        <dbReference type="SAM" id="Phobius"/>
    </source>
</evidence>
<keyword evidence="1" id="KW-0472">Membrane</keyword>
<evidence type="ECO:0000313" key="2">
    <source>
        <dbReference type="EMBL" id="KXN68745.1"/>
    </source>
</evidence>
<accession>A0A137P110</accession>
<evidence type="ECO:0000313" key="3">
    <source>
        <dbReference type="Proteomes" id="UP000070444"/>
    </source>
</evidence>
<gene>
    <name evidence="2" type="ORF">CONCODRAFT_8956</name>
</gene>
<keyword evidence="3" id="KW-1185">Reference proteome</keyword>
<organism evidence="2 3">
    <name type="scientific">Conidiobolus coronatus (strain ATCC 28846 / CBS 209.66 / NRRL 28638)</name>
    <name type="common">Delacroixia coronata</name>
    <dbReference type="NCBI Taxonomy" id="796925"/>
    <lineage>
        <taxon>Eukaryota</taxon>
        <taxon>Fungi</taxon>
        <taxon>Fungi incertae sedis</taxon>
        <taxon>Zoopagomycota</taxon>
        <taxon>Entomophthoromycotina</taxon>
        <taxon>Entomophthoromycetes</taxon>
        <taxon>Entomophthorales</taxon>
        <taxon>Ancylistaceae</taxon>
        <taxon>Conidiobolus</taxon>
    </lineage>
</organism>
<keyword evidence="1" id="KW-0812">Transmembrane</keyword>
<protein>
    <submittedName>
        <fullName evidence="2">Uncharacterized protein</fullName>
    </submittedName>
</protein>